<organism evidence="3 4">
    <name type="scientific">Candidatus Muproteobacteria bacterium RBG_16_60_9</name>
    <dbReference type="NCBI Taxonomy" id="1817755"/>
    <lineage>
        <taxon>Bacteria</taxon>
        <taxon>Pseudomonadati</taxon>
        <taxon>Pseudomonadota</taxon>
        <taxon>Candidatus Muproteobacteria</taxon>
    </lineage>
</organism>
<feature type="transmembrane region" description="Helical" evidence="1">
    <location>
        <begin position="43"/>
        <end position="65"/>
    </location>
</feature>
<evidence type="ECO:0000259" key="2">
    <source>
        <dbReference type="Pfam" id="PF07331"/>
    </source>
</evidence>
<keyword evidence="1" id="KW-0812">Transmembrane</keyword>
<feature type="domain" description="DUF1468" evidence="2">
    <location>
        <begin position="12"/>
        <end position="106"/>
    </location>
</feature>
<accession>A0A1F6VI20</accession>
<feature type="transmembrane region" description="Helical" evidence="1">
    <location>
        <begin position="12"/>
        <end position="31"/>
    </location>
</feature>
<sequence length="122" mass="12952">MKIGIRHPKDFYAGLFFVAIGVAAIVIARQYPMGSLVRMGTGYFPTVLGTALALCGTALASRALIIRGGVIEKVAWRPALRVLGSIVAFGLALRPLGLIAAILPIITLAPAVRAKREEAFHE</sequence>
<dbReference type="EMBL" id="MFSP01000023">
    <property type="protein sequence ID" value="OGI69283.1"/>
    <property type="molecule type" value="Genomic_DNA"/>
</dbReference>
<proteinExistence type="predicted"/>
<dbReference type="AlphaFoldDB" id="A0A1F6VI20"/>
<gene>
    <name evidence="3" type="ORF">A2W18_07250</name>
</gene>
<dbReference type="InterPro" id="IPR009936">
    <property type="entry name" value="DUF1468"/>
</dbReference>
<protein>
    <recommendedName>
        <fullName evidence="2">DUF1468 domain-containing protein</fullName>
    </recommendedName>
</protein>
<feature type="transmembrane region" description="Helical" evidence="1">
    <location>
        <begin position="86"/>
        <end position="112"/>
    </location>
</feature>
<name>A0A1F6VI20_9PROT</name>
<dbReference type="Pfam" id="PF07331">
    <property type="entry name" value="TctB"/>
    <property type="match status" value="1"/>
</dbReference>
<keyword evidence="1" id="KW-1133">Transmembrane helix</keyword>
<reference evidence="3 4" key="1">
    <citation type="journal article" date="2016" name="Nat. Commun.">
        <title>Thousands of microbial genomes shed light on interconnected biogeochemical processes in an aquifer system.</title>
        <authorList>
            <person name="Anantharaman K."/>
            <person name="Brown C.T."/>
            <person name="Hug L.A."/>
            <person name="Sharon I."/>
            <person name="Castelle C.J."/>
            <person name="Probst A.J."/>
            <person name="Thomas B.C."/>
            <person name="Singh A."/>
            <person name="Wilkins M.J."/>
            <person name="Karaoz U."/>
            <person name="Brodie E.L."/>
            <person name="Williams K.H."/>
            <person name="Hubbard S.S."/>
            <person name="Banfield J.F."/>
        </authorList>
    </citation>
    <scope>NUCLEOTIDE SEQUENCE [LARGE SCALE GENOMIC DNA]</scope>
</reference>
<keyword evidence="1" id="KW-0472">Membrane</keyword>
<evidence type="ECO:0000313" key="3">
    <source>
        <dbReference type="EMBL" id="OGI69283.1"/>
    </source>
</evidence>
<evidence type="ECO:0000256" key="1">
    <source>
        <dbReference type="SAM" id="Phobius"/>
    </source>
</evidence>
<dbReference type="Proteomes" id="UP000179076">
    <property type="component" value="Unassembled WGS sequence"/>
</dbReference>
<evidence type="ECO:0000313" key="4">
    <source>
        <dbReference type="Proteomes" id="UP000179076"/>
    </source>
</evidence>
<comment type="caution">
    <text evidence="3">The sequence shown here is derived from an EMBL/GenBank/DDBJ whole genome shotgun (WGS) entry which is preliminary data.</text>
</comment>